<gene>
    <name evidence="2" type="ORF">LX64_02529</name>
</gene>
<dbReference type="Pfam" id="PF16819">
    <property type="entry name" value="DUF5074"/>
    <property type="match status" value="1"/>
</dbReference>
<dbReference type="AlphaFoldDB" id="A0A327QM84"/>
<dbReference type="InterPro" id="IPR011044">
    <property type="entry name" value="Quino_amine_DH_bsu"/>
</dbReference>
<dbReference type="RefSeq" id="WP_111597965.1">
    <property type="nucleotide sequence ID" value="NZ_QLLL01000004.1"/>
</dbReference>
<evidence type="ECO:0000313" key="3">
    <source>
        <dbReference type="Proteomes" id="UP000249547"/>
    </source>
</evidence>
<keyword evidence="1" id="KW-0732">Signal</keyword>
<dbReference type="InterPro" id="IPR031815">
    <property type="entry name" value="DUF5074"/>
</dbReference>
<organism evidence="2 3">
    <name type="scientific">Chitinophaga skermanii</name>
    <dbReference type="NCBI Taxonomy" id="331697"/>
    <lineage>
        <taxon>Bacteria</taxon>
        <taxon>Pseudomonadati</taxon>
        <taxon>Bacteroidota</taxon>
        <taxon>Chitinophagia</taxon>
        <taxon>Chitinophagales</taxon>
        <taxon>Chitinophagaceae</taxon>
        <taxon>Chitinophaga</taxon>
    </lineage>
</organism>
<dbReference type="InterPro" id="IPR015943">
    <property type="entry name" value="WD40/YVTN_repeat-like_dom_sf"/>
</dbReference>
<name>A0A327QM84_9BACT</name>
<dbReference type="Proteomes" id="UP000249547">
    <property type="component" value="Unassembled WGS sequence"/>
</dbReference>
<accession>A0A327QM84</accession>
<dbReference type="SUPFAM" id="SSF50969">
    <property type="entry name" value="YVTN repeat-like/Quinoprotein amine dehydrogenase"/>
    <property type="match status" value="1"/>
</dbReference>
<dbReference type="EMBL" id="QLLL01000004">
    <property type="protein sequence ID" value="RAJ05371.1"/>
    <property type="molecule type" value="Genomic_DNA"/>
</dbReference>
<reference evidence="2 3" key="1">
    <citation type="submission" date="2018-06" db="EMBL/GenBank/DDBJ databases">
        <title>Genomic Encyclopedia of Archaeal and Bacterial Type Strains, Phase II (KMG-II): from individual species to whole genera.</title>
        <authorList>
            <person name="Goeker M."/>
        </authorList>
    </citation>
    <scope>NUCLEOTIDE SEQUENCE [LARGE SCALE GENOMIC DNA]</scope>
    <source>
        <strain evidence="2 3">DSM 23857</strain>
    </source>
</reference>
<protein>
    <submittedName>
        <fullName evidence="2">Uncharacterized protein DUF5074</fullName>
    </submittedName>
</protein>
<feature type="signal peptide" evidence="1">
    <location>
        <begin position="1"/>
        <end position="20"/>
    </location>
</feature>
<evidence type="ECO:0000256" key="1">
    <source>
        <dbReference type="SAM" id="SignalP"/>
    </source>
</evidence>
<feature type="chain" id="PRO_5016274563" evidence="1">
    <location>
        <begin position="21"/>
        <end position="444"/>
    </location>
</feature>
<dbReference type="OrthoDB" id="1041092at2"/>
<keyword evidence="3" id="KW-1185">Reference proteome</keyword>
<sequence length="444" mass="48744">MKQNKLALLLLSSTLIFSCAKDEPQLSTPQIKATGTSDTLLMGHSIALHPHVTYEQGLTYAWRVNNVTKSTDSAFNFNPSDRGDYRVVFFATNSVGTDSLVFNIKVNGKYENGFLVLQEGQYGVANGDFAYYSYDSSKVTMNIYKKENPTLQLGPTDATLQYATIFNGDLYMVVKVGGPLVVVDAYTFKEKARIPKLPADIGHAFLGISANKGLLSSADGLYQVQLNPLTLGTKIPAFSGAAGDMLLVGDKIYVMSETEGIVILSATDYSVLKKIPKATLGFAKTKDAIWAAGDSSLFRISPNSMDVARVPLSFGITNPWALWSWRSASITANPNGNEVYIAQRKEAPGIGGTLEYSGNKIFRYKDGDLSSLSTPFITLPPGQYFYGSAVRYNERKQQLLVYTLADEWGSSNDNKWQFYDAHAGTLLSTVQYTGYYFPALSIYY</sequence>
<proteinExistence type="predicted"/>
<dbReference type="Gene3D" id="2.130.10.10">
    <property type="entry name" value="YVTN repeat-like/Quinoprotein amine dehydrogenase"/>
    <property type="match status" value="1"/>
</dbReference>
<dbReference type="SUPFAM" id="SSF49299">
    <property type="entry name" value="PKD domain"/>
    <property type="match status" value="1"/>
</dbReference>
<comment type="caution">
    <text evidence="2">The sequence shown here is derived from an EMBL/GenBank/DDBJ whole genome shotgun (WGS) entry which is preliminary data.</text>
</comment>
<evidence type="ECO:0000313" key="2">
    <source>
        <dbReference type="EMBL" id="RAJ05371.1"/>
    </source>
</evidence>
<dbReference type="PROSITE" id="PS51257">
    <property type="entry name" value="PROKAR_LIPOPROTEIN"/>
    <property type="match status" value="1"/>
</dbReference>
<dbReference type="InterPro" id="IPR035986">
    <property type="entry name" value="PKD_dom_sf"/>
</dbReference>